<gene>
    <name evidence="1" type="ORF">EDD29_3819</name>
</gene>
<dbReference type="GO" id="GO:0016787">
    <property type="term" value="F:hydrolase activity"/>
    <property type="evidence" value="ECO:0007669"/>
    <property type="project" value="UniProtKB-KW"/>
</dbReference>
<proteinExistence type="predicted"/>
<evidence type="ECO:0000313" key="1">
    <source>
        <dbReference type="EMBL" id="ROO86256.1"/>
    </source>
</evidence>
<dbReference type="Proteomes" id="UP000272400">
    <property type="component" value="Unassembled WGS sequence"/>
</dbReference>
<dbReference type="OrthoDB" id="9790012at2"/>
<dbReference type="PANTHER" id="PTHR39328:SF1">
    <property type="entry name" value="BLL2871 PROTEIN"/>
    <property type="match status" value="1"/>
</dbReference>
<dbReference type="Gene3D" id="3.60.20.10">
    <property type="entry name" value="Glutamine Phosphoribosylpyrophosphate, subunit 1, domain 1"/>
    <property type="match status" value="1"/>
</dbReference>
<dbReference type="InterPro" id="IPR010430">
    <property type="entry name" value="DUF1028"/>
</dbReference>
<dbReference type="Pfam" id="PF06267">
    <property type="entry name" value="DUF1028"/>
    <property type="match status" value="1"/>
</dbReference>
<sequence length="232" mass="23585">MTYSIIARCARTGRLGVATATSDMAVGARVPWVRSGVGATVTQHRTDPRLGPRMLDVLAAGATAADAVRATVGSTPDAVWRQLAAIGVTGPAAAFTGERIDASAATTVLADDHAVVGNILATPEVGPAVSAAFLADPSAELAARLVAALEAGLAAGGEDDPLRSAALVVHGEQPFPLVDLRVDDHGEPLTELRRLWEMYAPSVGEYVRRALLPDGATGLAPVAEGGVGVRGA</sequence>
<dbReference type="EMBL" id="RJKE01000001">
    <property type="protein sequence ID" value="ROO86256.1"/>
    <property type="molecule type" value="Genomic_DNA"/>
</dbReference>
<evidence type="ECO:0000313" key="2">
    <source>
        <dbReference type="Proteomes" id="UP000272400"/>
    </source>
</evidence>
<dbReference type="AlphaFoldDB" id="A0A3N1CYE4"/>
<organism evidence="1 2">
    <name type="scientific">Actinocorallia herbida</name>
    <dbReference type="NCBI Taxonomy" id="58109"/>
    <lineage>
        <taxon>Bacteria</taxon>
        <taxon>Bacillati</taxon>
        <taxon>Actinomycetota</taxon>
        <taxon>Actinomycetes</taxon>
        <taxon>Streptosporangiales</taxon>
        <taxon>Thermomonosporaceae</taxon>
        <taxon>Actinocorallia</taxon>
    </lineage>
</organism>
<dbReference type="InterPro" id="IPR029055">
    <property type="entry name" value="Ntn_hydrolases_N"/>
</dbReference>
<name>A0A3N1CYE4_9ACTN</name>
<accession>A0A3N1CYE4</accession>
<dbReference type="RefSeq" id="WP_123665673.1">
    <property type="nucleotide sequence ID" value="NZ_RJKE01000001.1"/>
</dbReference>
<dbReference type="SUPFAM" id="SSF56235">
    <property type="entry name" value="N-terminal nucleophile aminohydrolases (Ntn hydrolases)"/>
    <property type="match status" value="1"/>
</dbReference>
<reference evidence="1 2" key="1">
    <citation type="submission" date="2018-11" db="EMBL/GenBank/DDBJ databases">
        <title>Sequencing the genomes of 1000 actinobacteria strains.</title>
        <authorList>
            <person name="Klenk H.-P."/>
        </authorList>
    </citation>
    <scope>NUCLEOTIDE SEQUENCE [LARGE SCALE GENOMIC DNA]</scope>
    <source>
        <strain evidence="1 2">DSM 44254</strain>
    </source>
</reference>
<keyword evidence="1" id="KW-0378">Hydrolase</keyword>
<keyword evidence="2" id="KW-1185">Reference proteome</keyword>
<comment type="caution">
    <text evidence="1">The sequence shown here is derived from an EMBL/GenBank/DDBJ whole genome shotgun (WGS) entry which is preliminary data.</text>
</comment>
<protein>
    <submittedName>
        <fullName evidence="1">Putative Ntn-hydrolase superfamily protein</fullName>
    </submittedName>
</protein>
<dbReference type="PANTHER" id="PTHR39328">
    <property type="entry name" value="BLL2871 PROTEIN"/>
    <property type="match status" value="1"/>
</dbReference>